<dbReference type="PANTHER" id="PTHR33540:SF2">
    <property type="entry name" value="TRNA THREONYLCARBAMOYLADENOSINE BIOSYNTHESIS PROTEIN TSAE"/>
    <property type="match status" value="1"/>
</dbReference>
<dbReference type="InterPro" id="IPR027417">
    <property type="entry name" value="P-loop_NTPase"/>
</dbReference>
<keyword evidence="5" id="KW-0819">tRNA processing</keyword>
<reference evidence="11 12" key="1">
    <citation type="submission" date="2019-08" db="EMBL/GenBank/DDBJ databases">
        <title>Complete genome sequence of Arcobacter acticola.</title>
        <authorList>
            <person name="Miller W."/>
        </authorList>
    </citation>
    <scope>NUCLEOTIDE SEQUENCE [LARGE SCALE GENOMIC DNA]</scope>
    <source>
        <strain evidence="11 12">KCTC 52212</strain>
    </source>
</reference>
<keyword evidence="11" id="KW-0808">Transferase</keyword>
<sequence length="138" mass="16226">MQKTFELELNKLEELTTYLIELLKDDNYIVILRGDLASGKTTLVKNYLKALNLDDLVTSPTFSLQAIYSENIFHYDVYNKTLNEFISLGMLEEFEKDGTHFIEWGDEKLEEILKDYGYNVILIEIEKKDNKRLYKINA</sequence>
<dbReference type="KEGG" id="paco:AACT_1466"/>
<evidence type="ECO:0000313" key="12">
    <source>
        <dbReference type="Proteomes" id="UP000503483"/>
    </source>
</evidence>
<name>A0A6M8EDK1_9BACT</name>
<protein>
    <recommendedName>
        <fullName evidence="3">tRNA threonylcarbamoyladenosine biosynthesis protein TsaE</fullName>
    </recommendedName>
    <alternativeName>
        <fullName evidence="10">t(6)A37 threonylcarbamoyladenosine biosynthesis protein TsaE</fullName>
    </alternativeName>
</protein>
<dbReference type="Pfam" id="PF02367">
    <property type="entry name" value="TsaE"/>
    <property type="match status" value="1"/>
</dbReference>
<dbReference type="GO" id="GO:0005524">
    <property type="term" value="F:ATP binding"/>
    <property type="evidence" value="ECO:0007669"/>
    <property type="project" value="UniProtKB-KW"/>
</dbReference>
<dbReference type="SUPFAM" id="SSF52540">
    <property type="entry name" value="P-loop containing nucleoside triphosphate hydrolases"/>
    <property type="match status" value="1"/>
</dbReference>
<keyword evidence="9" id="KW-0460">Magnesium</keyword>
<dbReference type="InterPro" id="IPR003442">
    <property type="entry name" value="T6A_TsaE"/>
</dbReference>
<keyword evidence="7" id="KW-0547">Nucleotide-binding</keyword>
<keyword evidence="6" id="KW-0479">Metal-binding</keyword>
<gene>
    <name evidence="11" type="primary">tsaE</name>
    <name evidence="11" type="ORF">AACT_1466</name>
</gene>
<dbReference type="Proteomes" id="UP000503483">
    <property type="component" value="Chromosome"/>
</dbReference>
<evidence type="ECO:0000256" key="7">
    <source>
        <dbReference type="ARBA" id="ARBA00022741"/>
    </source>
</evidence>
<dbReference type="PANTHER" id="PTHR33540">
    <property type="entry name" value="TRNA THREONYLCARBAMOYLADENOSINE BIOSYNTHESIS PROTEIN TSAE"/>
    <property type="match status" value="1"/>
</dbReference>
<evidence type="ECO:0000256" key="10">
    <source>
        <dbReference type="ARBA" id="ARBA00032441"/>
    </source>
</evidence>
<dbReference type="GO" id="GO:0016746">
    <property type="term" value="F:acyltransferase activity"/>
    <property type="evidence" value="ECO:0007669"/>
    <property type="project" value="UniProtKB-KW"/>
</dbReference>
<dbReference type="Gene3D" id="3.40.50.300">
    <property type="entry name" value="P-loop containing nucleotide triphosphate hydrolases"/>
    <property type="match status" value="1"/>
</dbReference>
<dbReference type="GO" id="GO:0046872">
    <property type="term" value="F:metal ion binding"/>
    <property type="evidence" value="ECO:0007669"/>
    <property type="project" value="UniProtKB-KW"/>
</dbReference>
<evidence type="ECO:0000313" key="11">
    <source>
        <dbReference type="EMBL" id="QKE28630.1"/>
    </source>
</evidence>
<evidence type="ECO:0000256" key="2">
    <source>
        <dbReference type="ARBA" id="ARBA00007599"/>
    </source>
</evidence>
<evidence type="ECO:0000256" key="4">
    <source>
        <dbReference type="ARBA" id="ARBA00022490"/>
    </source>
</evidence>
<comment type="similarity">
    <text evidence="2">Belongs to the TsaE family.</text>
</comment>
<evidence type="ECO:0000256" key="6">
    <source>
        <dbReference type="ARBA" id="ARBA00022723"/>
    </source>
</evidence>
<evidence type="ECO:0000256" key="3">
    <source>
        <dbReference type="ARBA" id="ARBA00019010"/>
    </source>
</evidence>
<keyword evidence="12" id="KW-1185">Reference proteome</keyword>
<proteinExistence type="inferred from homology"/>
<dbReference type="GO" id="GO:0002949">
    <property type="term" value="P:tRNA threonylcarbamoyladenosine modification"/>
    <property type="evidence" value="ECO:0007669"/>
    <property type="project" value="InterPro"/>
</dbReference>
<evidence type="ECO:0000256" key="5">
    <source>
        <dbReference type="ARBA" id="ARBA00022694"/>
    </source>
</evidence>
<evidence type="ECO:0000256" key="1">
    <source>
        <dbReference type="ARBA" id="ARBA00004496"/>
    </source>
</evidence>
<evidence type="ECO:0000256" key="8">
    <source>
        <dbReference type="ARBA" id="ARBA00022840"/>
    </source>
</evidence>
<keyword evidence="11" id="KW-0012">Acyltransferase</keyword>
<dbReference type="NCBIfam" id="TIGR00150">
    <property type="entry name" value="T6A_YjeE"/>
    <property type="match status" value="1"/>
</dbReference>
<comment type="subcellular location">
    <subcellularLocation>
        <location evidence="1">Cytoplasm</location>
    </subcellularLocation>
</comment>
<accession>A0A6M8EDK1</accession>
<dbReference type="EMBL" id="CP042652">
    <property type="protein sequence ID" value="QKE28630.1"/>
    <property type="molecule type" value="Genomic_DNA"/>
</dbReference>
<keyword evidence="8" id="KW-0067">ATP-binding</keyword>
<dbReference type="RefSeq" id="WP_172126201.1">
    <property type="nucleotide sequence ID" value="NZ_CP042652.1"/>
</dbReference>
<keyword evidence="4" id="KW-0963">Cytoplasm</keyword>
<dbReference type="AlphaFoldDB" id="A0A6M8EDK1"/>
<organism evidence="11 12">
    <name type="scientific">Arcobacter acticola</name>
    <dbReference type="NCBI Taxonomy" id="1849015"/>
    <lineage>
        <taxon>Bacteria</taxon>
        <taxon>Pseudomonadati</taxon>
        <taxon>Campylobacterota</taxon>
        <taxon>Epsilonproteobacteria</taxon>
        <taxon>Campylobacterales</taxon>
        <taxon>Arcobacteraceae</taxon>
        <taxon>Arcobacter</taxon>
    </lineage>
</organism>
<evidence type="ECO:0000256" key="9">
    <source>
        <dbReference type="ARBA" id="ARBA00022842"/>
    </source>
</evidence>
<dbReference type="GO" id="GO:0005737">
    <property type="term" value="C:cytoplasm"/>
    <property type="evidence" value="ECO:0007669"/>
    <property type="project" value="UniProtKB-SubCell"/>
</dbReference>